<gene>
    <name evidence="2" type="ORF">FE392_05855</name>
</gene>
<protein>
    <submittedName>
        <fullName evidence="2">Uncharacterized protein</fullName>
    </submittedName>
</protein>
<reference evidence="3" key="1">
    <citation type="journal article" date="2024" name="Toxins">
        <title>Genome Sequence Analysis of Native Xenorhabdus Strains Isolated from Entomopathogenic Nematodes in Argentina.</title>
        <authorList>
            <person name="Palma L."/>
            <person name="Frizzo L."/>
            <person name="Kaiser S."/>
            <person name="Berry C."/>
            <person name="Caballero P."/>
            <person name="Bode H.B."/>
            <person name="Del Valle E.E."/>
        </authorList>
    </citation>
    <scope>NUCLEOTIDE SEQUENCE [LARGE SCALE GENOMIC DNA]</scope>
    <source>
        <strain evidence="3">12</strain>
    </source>
</reference>
<keyword evidence="1" id="KW-0472">Membrane</keyword>
<keyword evidence="1" id="KW-0812">Transmembrane</keyword>
<dbReference type="RefSeq" id="WP_319929292.1">
    <property type="nucleotide sequence ID" value="NZ_VCDN01000019.1"/>
</dbReference>
<keyword evidence="3" id="KW-1185">Reference proteome</keyword>
<sequence length="79" mass="9532">MMKNEIFSKGWFKDLFLFFIKELLWTKIPVFAIFIWSMIALYFFPDYWLGLSSVGSIIILALTFFFMYISEKKKAKHKD</sequence>
<feature type="transmembrane region" description="Helical" evidence="1">
    <location>
        <begin position="50"/>
        <end position="69"/>
    </location>
</feature>
<accession>A0ABU4S7T5</accession>
<evidence type="ECO:0000313" key="3">
    <source>
        <dbReference type="Proteomes" id="UP001271890"/>
    </source>
</evidence>
<organism evidence="2 3">
    <name type="scientific">Xenorhabdus santafensis</name>
    <dbReference type="NCBI Taxonomy" id="2582833"/>
    <lineage>
        <taxon>Bacteria</taxon>
        <taxon>Pseudomonadati</taxon>
        <taxon>Pseudomonadota</taxon>
        <taxon>Gammaproteobacteria</taxon>
        <taxon>Enterobacterales</taxon>
        <taxon>Morganellaceae</taxon>
        <taxon>Xenorhabdus</taxon>
    </lineage>
</organism>
<keyword evidence="1" id="KW-1133">Transmembrane helix</keyword>
<feature type="transmembrane region" description="Helical" evidence="1">
    <location>
        <begin position="23"/>
        <end position="44"/>
    </location>
</feature>
<name>A0ABU4S7T5_9GAMM</name>
<dbReference type="EMBL" id="VCDN01000019">
    <property type="protein sequence ID" value="MDX7986857.1"/>
    <property type="molecule type" value="Genomic_DNA"/>
</dbReference>
<proteinExistence type="predicted"/>
<evidence type="ECO:0000313" key="2">
    <source>
        <dbReference type="EMBL" id="MDX7986857.1"/>
    </source>
</evidence>
<evidence type="ECO:0000256" key="1">
    <source>
        <dbReference type="SAM" id="Phobius"/>
    </source>
</evidence>
<comment type="caution">
    <text evidence="2">The sequence shown here is derived from an EMBL/GenBank/DDBJ whole genome shotgun (WGS) entry which is preliminary data.</text>
</comment>
<dbReference type="Proteomes" id="UP001271890">
    <property type="component" value="Unassembled WGS sequence"/>
</dbReference>